<sequence>MNTFIPEDKFFDQSRRRRINTLIWIPGYSNVEGNENSDQVSKSAVKSTYTPKLNITAYPDIKKRNQRIHSNKNGSLTGSNKTLN</sequence>
<reference evidence="2 3" key="1">
    <citation type="submission" date="2023-01" db="EMBL/GenBank/DDBJ databases">
        <authorList>
            <person name="Whitehead M."/>
        </authorList>
    </citation>
    <scope>NUCLEOTIDE SEQUENCE [LARGE SCALE GENOMIC DNA]</scope>
</reference>
<dbReference type="AlphaFoldDB" id="A0AAV0WYL2"/>
<keyword evidence="3" id="KW-1185">Reference proteome</keyword>
<name>A0AAV0WYL2_9HEMI</name>
<proteinExistence type="predicted"/>
<feature type="region of interest" description="Disordered" evidence="1">
    <location>
        <begin position="62"/>
        <end position="84"/>
    </location>
</feature>
<evidence type="ECO:0000313" key="3">
    <source>
        <dbReference type="Proteomes" id="UP001160148"/>
    </source>
</evidence>
<comment type="caution">
    <text evidence="2">The sequence shown here is derived from an EMBL/GenBank/DDBJ whole genome shotgun (WGS) entry which is preliminary data.</text>
</comment>
<protein>
    <submittedName>
        <fullName evidence="2">Uncharacterized protein</fullName>
    </submittedName>
</protein>
<dbReference type="EMBL" id="CARXXK010000003">
    <property type="protein sequence ID" value="CAI6360582.1"/>
    <property type="molecule type" value="Genomic_DNA"/>
</dbReference>
<accession>A0AAV0WYL2</accession>
<evidence type="ECO:0000313" key="2">
    <source>
        <dbReference type="EMBL" id="CAI6360582.1"/>
    </source>
</evidence>
<dbReference type="Proteomes" id="UP001160148">
    <property type="component" value="Unassembled WGS sequence"/>
</dbReference>
<feature type="compositionally biased region" description="Polar residues" evidence="1">
    <location>
        <begin position="71"/>
        <end position="84"/>
    </location>
</feature>
<evidence type="ECO:0000256" key="1">
    <source>
        <dbReference type="SAM" id="MobiDB-lite"/>
    </source>
</evidence>
<gene>
    <name evidence="2" type="ORF">MEUPH1_LOCUS15869</name>
</gene>
<organism evidence="2 3">
    <name type="scientific">Macrosiphum euphorbiae</name>
    <name type="common">potato aphid</name>
    <dbReference type="NCBI Taxonomy" id="13131"/>
    <lineage>
        <taxon>Eukaryota</taxon>
        <taxon>Metazoa</taxon>
        <taxon>Ecdysozoa</taxon>
        <taxon>Arthropoda</taxon>
        <taxon>Hexapoda</taxon>
        <taxon>Insecta</taxon>
        <taxon>Pterygota</taxon>
        <taxon>Neoptera</taxon>
        <taxon>Paraneoptera</taxon>
        <taxon>Hemiptera</taxon>
        <taxon>Sternorrhyncha</taxon>
        <taxon>Aphidomorpha</taxon>
        <taxon>Aphidoidea</taxon>
        <taxon>Aphididae</taxon>
        <taxon>Macrosiphini</taxon>
        <taxon>Macrosiphum</taxon>
    </lineage>
</organism>